<organism evidence="1 2">
    <name type="scientific">Salvator merianae</name>
    <name type="common">Argentine black and white tegu</name>
    <name type="synonym">Tupinambis merianae</name>
    <dbReference type="NCBI Taxonomy" id="96440"/>
    <lineage>
        <taxon>Eukaryota</taxon>
        <taxon>Metazoa</taxon>
        <taxon>Chordata</taxon>
        <taxon>Craniata</taxon>
        <taxon>Vertebrata</taxon>
        <taxon>Euteleostomi</taxon>
        <taxon>Lepidosauria</taxon>
        <taxon>Squamata</taxon>
        <taxon>Bifurcata</taxon>
        <taxon>Unidentata</taxon>
        <taxon>Episquamata</taxon>
        <taxon>Laterata</taxon>
        <taxon>Teiioidea</taxon>
        <taxon>Teiidae</taxon>
        <taxon>Salvator</taxon>
    </lineage>
</organism>
<keyword evidence="2" id="KW-1185">Reference proteome</keyword>
<reference evidence="1" key="1">
    <citation type="submission" date="2025-08" db="UniProtKB">
        <authorList>
            <consortium name="Ensembl"/>
        </authorList>
    </citation>
    <scope>IDENTIFICATION</scope>
</reference>
<proteinExistence type="predicted"/>
<dbReference type="Ensembl" id="ENSSMRT00000028076.1">
    <property type="protein sequence ID" value="ENSSMRP00000023953.1"/>
    <property type="gene ID" value="ENSSMRG00000018598.1"/>
</dbReference>
<reference evidence="1" key="2">
    <citation type="submission" date="2025-09" db="UniProtKB">
        <authorList>
            <consortium name="Ensembl"/>
        </authorList>
    </citation>
    <scope>IDENTIFICATION</scope>
</reference>
<protein>
    <submittedName>
        <fullName evidence="1">Uncharacterized protein</fullName>
    </submittedName>
</protein>
<evidence type="ECO:0000313" key="1">
    <source>
        <dbReference type="Ensembl" id="ENSSMRP00000023953.1"/>
    </source>
</evidence>
<evidence type="ECO:0000313" key="2">
    <source>
        <dbReference type="Proteomes" id="UP000694421"/>
    </source>
</evidence>
<accession>A0A8D0DZJ0</accession>
<name>A0A8D0DZJ0_SALMN</name>
<dbReference type="AlphaFoldDB" id="A0A8D0DZJ0"/>
<sequence length="81" mass="9211">MVMAARKYLEVIAQLENMDNVLMAQSSMVNNEQKQHDEESSSCSPFPINRTIFIHKLPLEEIHVNTLSISSILLLTGLRIK</sequence>
<dbReference type="Proteomes" id="UP000694421">
    <property type="component" value="Unplaced"/>
</dbReference>